<evidence type="ECO:0000256" key="3">
    <source>
        <dbReference type="RuleBase" id="RU000461"/>
    </source>
</evidence>
<dbReference type="InterPro" id="IPR036396">
    <property type="entry name" value="Cyt_P450_sf"/>
</dbReference>
<comment type="similarity">
    <text evidence="2 3">Belongs to the cytochrome P450 family.</text>
</comment>
<evidence type="ECO:0000256" key="1">
    <source>
        <dbReference type="ARBA" id="ARBA00001971"/>
    </source>
</evidence>
<dbReference type="PRINTS" id="PR00463">
    <property type="entry name" value="EP450I"/>
</dbReference>
<keyword evidence="6" id="KW-1185">Reference proteome</keyword>
<dbReference type="InterPro" id="IPR050121">
    <property type="entry name" value="Cytochrome_P450_monoxygenase"/>
</dbReference>
<feature type="region of interest" description="Disordered" evidence="4">
    <location>
        <begin position="1"/>
        <end position="27"/>
    </location>
</feature>
<dbReference type="EMBL" id="JAWJZF010000517">
    <property type="protein sequence ID" value="MDX2297343.1"/>
    <property type="molecule type" value="Genomic_DNA"/>
</dbReference>
<dbReference type="PANTHER" id="PTHR24305:SF166">
    <property type="entry name" value="CYTOCHROME P450 12A4, MITOCHONDRIAL-RELATED"/>
    <property type="match status" value="1"/>
</dbReference>
<keyword evidence="3" id="KW-0408">Iron</keyword>
<feature type="compositionally biased region" description="Polar residues" evidence="4">
    <location>
        <begin position="1"/>
        <end position="11"/>
    </location>
</feature>
<dbReference type="Pfam" id="PF00067">
    <property type="entry name" value="p450"/>
    <property type="match status" value="3"/>
</dbReference>
<dbReference type="SUPFAM" id="SSF48264">
    <property type="entry name" value="Cytochrome P450"/>
    <property type="match status" value="1"/>
</dbReference>
<keyword evidence="3" id="KW-0503">Monooxygenase</keyword>
<evidence type="ECO:0000256" key="4">
    <source>
        <dbReference type="SAM" id="MobiDB-lite"/>
    </source>
</evidence>
<name>A0ABU4KHT9_9ACTN</name>
<dbReference type="PRINTS" id="PR00385">
    <property type="entry name" value="P450"/>
</dbReference>
<dbReference type="PANTHER" id="PTHR24305">
    <property type="entry name" value="CYTOCHROME P450"/>
    <property type="match status" value="1"/>
</dbReference>
<keyword evidence="3" id="KW-0349">Heme</keyword>
<dbReference type="RefSeq" id="WP_319013471.1">
    <property type="nucleotide sequence ID" value="NZ_JAWJZF010000517.1"/>
</dbReference>
<keyword evidence="3" id="KW-0479">Metal-binding</keyword>
<comment type="cofactor">
    <cofactor evidence="1">
        <name>heme</name>
        <dbReference type="ChEBI" id="CHEBI:30413"/>
    </cofactor>
</comment>
<proteinExistence type="inferred from homology"/>
<keyword evidence="3" id="KW-0560">Oxidoreductase</keyword>
<accession>A0ABU4KHT9</accession>
<comment type="caution">
    <text evidence="5">The sequence shown here is derived from an EMBL/GenBank/DDBJ whole genome shotgun (WGS) entry which is preliminary data.</text>
</comment>
<evidence type="ECO:0000313" key="5">
    <source>
        <dbReference type="EMBL" id="MDX2297343.1"/>
    </source>
</evidence>
<dbReference type="InterPro" id="IPR017972">
    <property type="entry name" value="Cyt_P450_CS"/>
</dbReference>
<reference evidence="5 6" key="1">
    <citation type="submission" date="2023-10" db="EMBL/GenBank/DDBJ databases">
        <authorList>
            <person name="Wang X.X."/>
        </authorList>
    </citation>
    <scope>NUCLEOTIDE SEQUENCE [LARGE SCALE GENOMIC DNA]</scope>
    <source>
        <strain evidence="5 6">NBRC 12816</strain>
    </source>
</reference>
<dbReference type="Proteomes" id="UP001278571">
    <property type="component" value="Unassembled WGS sequence"/>
</dbReference>
<evidence type="ECO:0000313" key="6">
    <source>
        <dbReference type="Proteomes" id="UP001278571"/>
    </source>
</evidence>
<dbReference type="InterPro" id="IPR002401">
    <property type="entry name" value="Cyt_P450_E_grp-I"/>
</dbReference>
<gene>
    <name evidence="5" type="ORF">R2363_34835</name>
</gene>
<dbReference type="InterPro" id="IPR001128">
    <property type="entry name" value="Cyt_P450"/>
</dbReference>
<protein>
    <submittedName>
        <fullName evidence="5">Cytochrome P450</fullName>
    </submittedName>
</protein>
<evidence type="ECO:0000256" key="2">
    <source>
        <dbReference type="ARBA" id="ARBA00010617"/>
    </source>
</evidence>
<dbReference type="Gene3D" id="1.10.630.10">
    <property type="entry name" value="Cytochrome P450"/>
    <property type="match status" value="1"/>
</dbReference>
<sequence>MQSPNVSSLSFGTLPAPPSPDGPAVGRLPDLLDDDVVAAWAASGAPLFELLRRAWVPGRLTGFRRGGRDAVLVTHPRHVHQVLGVGGDRFVKRTHRARPLIGDGMIGATGEEWRSQRKLLQAPFTGRGIQRWEHHIAGAARVIADRWAERARTGEPADLAEDAQFFTVDTIWRSLTDHPLDLATYGDLAGVQDIVAALPADVGGGGELPAPAAAALAALDARMHRAIADARARHTAGAAGTGLLFRLLDAAETDPRYDDRLIRDELVTLLVAGYESSARTLTWVFVQLDRHPEVAARAAGDPAVIEGVIAETLRLYPTGWLLPRQAEADEWLDGVRIPAGTDVLVCPYLTHRDPDVWPDPDAFTPDRFPPRTPPPPGAYLPFGIGPRACLGTRFAMREMEVLLGALLPRFSIAATAPAGEPVFGLNLRPDGPFLARVRARG</sequence>
<dbReference type="PROSITE" id="PS00086">
    <property type="entry name" value="CYTOCHROME_P450"/>
    <property type="match status" value="1"/>
</dbReference>
<organism evidence="5 6">
    <name type="scientific">Streptomyces roseolus</name>
    <dbReference type="NCBI Taxonomy" id="67358"/>
    <lineage>
        <taxon>Bacteria</taxon>
        <taxon>Bacillati</taxon>
        <taxon>Actinomycetota</taxon>
        <taxon>Actinomycetes</taxon>
        <taxon>Kitasatosporales</taxon>
        <taxon>Streptomycetaceae</taxon>
        <taxon>Streptomyces</taxon>
    </lineage>
</organism>